<organism evidence="3 4">
    <name type="scientific">Hanseniaspora uvarum</name>
    <name type="common">Yeast</name>
    <name type="synonym">Kloeckera apiculata</name>
    <dbReference type="NCBI Taxonomy" id="29833"/>
    <lineage>
        <taxon>Eukaryota</taxon>
        <taxon>Fungi</taxon>
        <taxon>Dikarya</taxon>
        <taxon>Ascomycota</taxon>
        <taxon>Saccharomycotina</taxon>
        <taxon>Saccharomycetes</taxon>
        <taxon>Saccharomycodales</taxon>
        <taxon>Saccharomycodaceae</taxon>
        <taxon>Hanseniaspora</taxon>
    </lineage>
</organism>
<keyword evidence="2" id="KW-1133">Transmembrane helix</keyword>
<dbReference type="OrthoDB" id="3980401at2759"/>
<proteinExistence type="predicted"/>
<dbReference type="STRING" id="29833.A0A1E5RRH7"/>
<gene>
    <name evidence="3" type="ORF">AWRI3580_g1766</name>
</gene>
<dbReference type="AlphaFoldDB" id="A0A1E5RRH7"/>
<dbReference type="PANTHER" id="PTHR40018:SF1">
    <property type="entry name" value="[PSI+] INDUCTION PROTEIN 2"/>
    <property type="match status" value="1"/>
</dbReference>
<name>A0A1E5RRH7_HANUV</name>
<sequence>MTAIKQYLLKPTSSIPTKRSISSSVSGTYDSAKHWNTCMANKPCKIIAIILIVICAIVVFWLLGSLLKVLRSGCEGFYGVCCWPCSMNSNRSPSNTHTTYVQPQQQPPVYYQQQPQPVYTSNRNDYNRVFEDDYQMESTQDFDLEEQKRKSMRKNQKTQQENNNDNESWYNYNPFSSDHKQSKY</sequence>
<dbReference type="Proteomes" id="UP000095358">
    <property type="component" value="Unassembled WGS sequence"/>
</dbReference>
<evidence type="ECO:0000313" key="4">
    <source>
        <dbReference type="Proteomes" id="UP000095358"/>
    </source>
</evidence>
<accession>A0A1E5RRH7</accession>
<dbReference type="GO" id="GO:0005886">
    <property type="term" value="C:plasma membrane"/>
    <property type="evidence" value="ECO:0007669"/>
    <property type="project" value="TreeGrafter"/>
</dbReference>
<keyword evidence="2" id="KW-0812">Transmembrane</keyword>
<reference evidence="4" key="1">
    <citation type="journal article" date="2016" name="Genome Announc.">
        <title>Genome sequences of three species of Hanseniaspora isolated from spontaneous wine fermentations.</title>
        <authorList>
            <person name="Sternes P.R."/>
            <person name="Lee D."/>
            <person name="Kutyna D.R."/>
            <person name="Borneman A.R."/>
        </authorList>
    </citation>
    <scope>NUCLEOTIDE SEQUENCE [LARGE SCALE GENOMIC DNA]</scope>
    <source>
        <strain evidence="4">AWRI3580</strain>
    </source>
</reference>
<protein>
    <submittedName>
        <fullName evidence="3">[PSI+] induction protein 2</fullName>
    </submittedName>
</protein>
<dbReference type="GO" id="GO:0005935">
    <property type="term" value="C:cellular bud neck"/>
    <property type="evidence" value="ECO:0007669"/>
    <property type="project" value="TreeGrafter"/>
</dbReference>
<feature type="compositionally biased region" description="Low complexity" evidence="1">
    <location>
        <begin position="161"/>
        <end position="173"/>
    </location>
</feature>
<keyword evidence="2" id="KW-0472">Membrane</keyword>
<dbReference type="EMBL" id="LPNN01000004">
    <property type="protein sequence ID" value="OEJ89519.1"/>
    <property type="molecule type" value="Genomic_DNA"/>
</dbReference>
<evidence type="ECO:0000313" key="3">
    <source>
        <dbReference type="EMBL" id="OEJ89519.1"/>
    </source>
</evidence>
<feature type="transmembrane region" description="Helical" evidence="2">
    <location>
        <begin position="46"/>
        <end position="67"/>
    </location>
</feature>
<keyword evidence="4" id="KW-1185">Reference proteome</keyword>
<dbReference type="VEuPathDB" id="FungiDB:AWRI3580_g1766"/>
<comment type="caution">
    <text evidence="3">The sequence shown here is derived from an EMBL/GenBank/DDBJ whole genome shotgun (WGS) entry which is preliminary data.</text>
</comment>
<feature type="region of interest" description="Disordered" evidence="1">
    <location>
        <begin position="138"/>
        <end position="184"/>
    </location>
</feature>
<evidence type="ECO:0000256" key="2">
    <source>
        <dbReference type="SAM" id="Phobius"/>
    </source>
</evidence>
<dbReference type="PANTHER" id="PTHR40018">
    <property type="entry name" value="[PSI+] INDUCTION PROTEIN 2"/>
    <property type="match status" value="1"/>
</dbReference>
<dbReference type="InterPro" id="IPR037504">
    <property type="entry name" value="PSI_induc_2"/>
</dbReference>
<evidence type="ECO:0000256" key="1">
    <source>
        <dbReference type="SAM" id="MobiDB-lite"/>
    </source>
</evidence>